<dbReference type="EC" id="2.7.13.3" evidence="3"/>
<dbReference type="SMART" id="SM00091">
    <property type="entry name" value="PAS"/>
    <property type="match status" value="2"/>
</dbReference>
<dbReference type="Gene3D" id="3.40.50.2300">
    <property type="match status" value="2"/>
</dbReference>
<dbReference type="Gene3D" id="3.30.565.10">
    <property type="entry name" value="Histidine kinase-like ATPase, C-terminal domain"/>
    <property type="match status" value="1"/>
</dbReference>
<keyword evidence="5 13" id="KW-0597">Phosphoprotein</keyword>
<comment type="catalytic activity">
    <reaction evidence="1">
        <text>ATP + protein L-histidine = ADP + protein N-phospho-L-histidine.</text>
        <dbReference type="EC" id="2.7.13.3"/>
    </reaction>
</comment>
<dbReference type="SMART" id="SM00448">
    <property type="entry name" value="REC"/>
    <property type="match status" value="2"/>
</dbReference>
<evidence type="ECO:0000256" key="4">
    <source>
        <dbReference type="ARBA" id="ARBA00022475"/>
    </source>
</evidence>
<feature type="domain" description="Histidine kinase" evidence="16">
    <location>
        <begin position="602"/>
        <end position="823"/>
    </location>
</feature>
<dbReference type="SUPFAM" id="SSF53850">
    <property type="entry name" value="Periplasmic binding protein-like II"/>
    <property type="match status" value="1"/>
</dbReference>
<dbReference type="CDD" id="cd00130">
    <property type="entry name" value="PAS"/>
    <property type="match status" value="1"/>
</dbReference>
<dbReference type="SMART" id="SM00387">
    <property type="entry name" value="HATPase_c"/>
    <property type="match status" value="1"/>
</dbReference>
<comment type="caution">
    <text evidence="20">The sequence shown here is derived from an EMBL/GenBank/DDBJ whole genome shotgun (WGS) entry which is preliminary data.</text>
</comment>
<feature type="domain" description="Response regulatory" evidence="17">
    <location>
        <begin position="842"/>
        <end position="961"/>
    </location>
</feature>
<dbReference type="InterPro" id="IPR001638">
    <property type="entry name" value="Solute-binding_3/MltF_N"/>
</dbReference>
<dbReference type="PROSITE" id="PS50110">
    <property type="entry name" value="RESPONSE_REGULATORY"/>
    <property type="match status" value="2"/>
</dbReference>
<dbReference type="Pfam" id="PF01627">
    <property type="entry name" value="Hpt"/>
    <property type="match status" value="1"/>
</dbReference>
<evidence type="ECO:0000313" key="21">
    <source>
        <dbReference type="Proteomes" id="UP001499915"/>
    </source>
</evidence>
<feature type="modified residue" description="Phosphohistidine" evidence="12">
    <location>
        <position position="1191"/>
    </location>
</feature>
<dbReference type="InterPro" id="IPR003661">
    <property type="entry name" value="HisK_dim/P_dom"/>
</dbReference>
<evidence type="ECO:0000256" key="2">
    <source>
        <dbReference type="ARBA" id="ARBA00004651"/>
    </source>
</evidence>
<dbReference type="Pfam" id="PF00512">
    <property type="entry name" value="HisKA"/>
    <property type="match status" value="1"/>
</dbReference>
<evidence type="ECO:0000256" key="12">
    <source>
        <dbReference type="PROSITE-ProRule" id="PRU00110"/>
    </source>
</evidence>
<keyword evidence="21" id="KW-1185">Reference proteome</keyword>
<evidence type="ECO:0000256" key="7">
    <source>
        <dbReference type="ARBA" id="ARBA00022741"/>
    </source>
</evidence>
<dbReference type="SMART" id="SM00073">
    <property type="entry name" value="HPT"/>
    <property type="match status" value="1"/>
</dbReference>
<dbReference type="PANTHER" id="PTHR45339">
    <property type="entry name" value="HYBRID SIGNAL TRANSDUCTION HISTIDINE KINASE J"/>
    <property type="match status" value="1"/>
</dbReference>
<keyword evidence="8" id="KW-0067">ATP-binding</keyword>
<evidence type="ECO:0000256" key="3">
    <source>
        <dbReference type="ARBA" id="ARBA00012438"/>
    </source>
</evidence>
<evidence type="ECO:0000256" key="14">
    <source>
        <dbReference type="SAM" id="Coils"/>
    </source>
</evidence>
<feature type="transmembrane region" description="Helical" evidence="15">
    <location>
        <begin position="267"/>
        <end position="289"/>
    </location>
</feature>
<comment type="subcellular location">
    <subcellularLocation>
        <location evidence="2">Cell membrane</location>
        <topology evidence="2">Multi-pass membrane protein</topology>
    </subcellularLocation>
</comment>
<gene>
    <name evidence="20" type="ORF">GCM10009104_12190</name>
</gene>
<feature type="coiled-coil region" evidence="14">
    <location>
        <begin position="425"/>
        <end position="463"/>
    </location>
</feature>
<dbReference type="EMBL" id="BAAAET010000001">
    <property type="protein sequence ID" value="GAA0687623.1"/>
    <property type="molecule type" value="Genomic_DNA"/>
</dbReference>
<evidence type="ECO:0000256" key="15">
    <source>
        <dbReference type="SAM" id="Phobius"/>
    </source>
</evidence>
<sequence length="1330" mass="147755">MLMKLLRLKAGLFLLAAILVISLLILRDGLAPEQEGSLSPLRVVVADAQPPFAYRDEEGVLQGLIVDRWTLWQDKTGRLVDMNGMPWADAQAAILNGDADVIDGMTITPERLHTFLFSEPWIEIDVVLFYDQSIRGITDAESARGFLVGVRKGDACEGFLHGKGVDNQARFVNYPDMVAAAGQGGINVFCGHDPLVNFYLGQQGLEKQFRHTEPLYTSTGRWAVPVGDARLRDEIAAGFGRIRSAESEALWDKWLGITFKAADVPAWVSWVLYASMFLLLALFAALVWLRLLRRSVEQRTAELAESEERFRMLFENTRQAIALMEDGRFIAANQATLDMLNMRDFSQLKGKTPLDISPENQPDGERSAVALLKVLGAVAAQGSVRTEWQSLRANGDDFPAEIMLTAIRRDDRDILHIVWNDISIRKQAEAELQQHRLHLEELVAERTQELSQLAESLQEANSQQQALFDAAMAGILFVRDRRVLRCNRGLEQMLGYDSGELLGQSTRCWYPDEETFVAIGEHLVSAHQRQGYFSEEHELVRKDGSRFWGRMQARAIDPDDLSKGMVGMLIDITAERAAMAQMEQARRLAEEAARTKADFLANMSHEIRTPMNAIIGMTHLLQRTELDERQHNFLTKVERSSRHLLSVINDILDFSKIEAGKMPLEQVEFSLEDLVTEVSDVLAARVAEKGLELIVGIDARLPDRLIGDPLRLQQILLNFANNAVKFTDSGEIEIRAEYVSRQGRQVELRLSVRDTGIGMSQEQQNKLFRSFSQADGSTTRKYGGSGLGLVISKRLAELMGGQVNVDSTLGEGACFQLSLLLEAAAEQPGNRLLPMPDLRGLRVLVVDDNRCARDAIGDMLTLMQFQPDAVASGREALERLAAAQAEGKPYQLVLLDWQMPGQDGLETARCIRSLYPKTPPRLALLTPFGIEPPNQLRVKLDAVLTKPVQPSQLFDTLIQLLQQDSAPRSNSEECRSSAKDRNIGLQRHLPAGRVLLVEDNVLNQEVAVELLRQGGLAVDVASNGAQALERVSSQQYDLVLMDMQMPVMDGLTATRRLRAQKDYKNLPIVAMTANVMADDREACIAAGMDDYLAKPIDPEKLWAALRRWIKPEKSAHNGDIMPATGSSSESECRLPDIDGLDMTTGLRLALHDSGLYRQLLQRFLSGQQKCDDAVREALSRQDVETALRLVHTLKGNASQIGAARLAEQAAAYEQKLKEAVATPAESLPQPPEELFVCLKQLLQSLHEGLSENDLAPAVAVAADVKGAEHLCAQLEQLLAADDFGAGQLLHDESRVFRQVLGRRYEPLCKAIDNFEYGQALMIIRGEAGRD</sequence>
<evidence type="ECO:0000256" key="13">
    <source>
        <dbReference type="PROSITE-ProRule" id="PRU00169"/>
    </source>
</evidence>
<dbReference type="PROSITE" id="PS50894">
    <property type="entry name" value="HPT"/>
    <property type="match status" value="1"/>
</dbReference>
<dbReference type="SMART" id="SM00388">
    <property type="entry name" value="HisKA"/>
    <property type="match status" value="1"/>
</dbReference>
<dbReference type="Gene3D" id="3.30.450.20">
    <property type="entry name" value="PAS domain"/>
    <property type="match status" value="2"/>
</dbReference>
<keyword evidence="6 15" id="KW-0812">Transmembrane</keyword>
<evidence type="ECO:0000313" key="20">
    <source>
        <dbReference type="EMBL" id="GAA0687623.1"/>
    </source>
</evidence>
<dbReference type="Gene3D" id="1.20.120.160">
    <property type="entry name" value="HPT domain"/>
    <property type="match status" value="1"/>
</dbReference>
<dbReference type="InterPro" id="IPR001789">
    <property type="entry name" value="Sig_transdc_resp-reg_receiver"/>
</dbReference>
<keyword evidence="9 15" id="KW-1133">Transmembrane helix</keyword>
<dbReference type="Pfam" id="PF00072">
    <property type="entry name" value="Response_reg"/>
    <property type="match status" value="2"/>
</dbReference>
<dbReference type="SMART" id="SM00062">
    <property type="entry name" value="PBPb"/>
    <property type="match status" value="1"/>
</dbReference>
<evidence type="ECO:0000259" key="16">
    <source>
        <dbReference type="PROSITE" id="PS50109"/>
    </source>
</evidence>
<dbReference type="Gene3D" id="1.10.287.130">
    <property type="match status" value="1"/>
</dbReference>
<dbReference type="Pfam" id="PF02518">
    <property type="entry name" value="HATPase_c"/>
    <property type="match status" value="1"/>
</dbReference>
<keyword evidence="14" id="KW-0175">Coiled coil</keyword>
<dbReference type="Proteomes" id="UP001499915">
    <property type="component" value="Unassembled WGS sequence"/>
</dbReference>
<dbReference type="Pfam" id="PF13426">
    <property type="entry name" value="PAS_9"/>
    <property type="match status" value="2"/>
</dbReference>
<dbReference type="CDD" id="cd00082">
    <property type="entry name" value="HisKA"/>
    <property type="match status" value="1"/>
</dbReference>
<dbReference type="InterPro" id="IPR008207">
    <property type="entry name" value="Sig_transdc_His_kin_Hpt_dom"/>
</dbReference>
<dbReference type="SUPFAM" id="SSF52172">
    <property type="entry name" value="CheY-like"/>
    <property type="match status" value="2"/>
</dbReference>
<feature type="modified residue" description="4-aspartylphosphate" evidence="13">
    <location>
        <position position="896"/>
    </location>
</feature>
<dbReference type="InterPro" id="IPR011006">
    <property type="entry name" value="CheY-like_superfamily"/>
</dbReference>
<evidence type="ECO:0000256" key="9">
    <source>
        <dbReference type="ARBA" id="ARBA00022989"/>
    </source>
</evidence>
<dbReference type="CDD" id="cd17546">
    <property type="entry name" value="REC_hyHK_CKI1_RcsC-like"/>
    <property type="match status" value="2"/>
</dbReference>
<dbReference type="InterPro" id="IPR000700">
    <property type="entry name" value="PAS-assoc_C"/>
</dbReference>
<dbReference type="InterPro" id="IPR035965">
    <property type="entry name" value="PAS-like_dom_sf"/>
</dbReference>
<evidence type="ECO:0000256" key="10">
    <source>
        <dbReference type="ARBA" id="ARBA00023012"/>
    </source>
</evidence>
<dbReference type="InterPro" id="IPR005467">
    <property type="entry name" value="His_kinase_dom"/>
</dbReference>
<keyword evidence="4" id="KW-1003">Cell membrane</keyword>
<dbReference type="CDD" id="cd13706">
    <property type="entry name" value="PBP2_HisK_like_1"/>
    <property type="match status" value="1"/>
</dbReference>
<dbReference type="SMART" id="SM00086">
    <property type="entry name" value="PAC"/>
    <property type="match status" value="2"/>
</dbReference>
<dbReference type="InterPro" id="IPR003594">
    <property type="entry name" value="HATPase_dom"/>
</dbReference>
<keyword evidence="7" id="KW-0547">Nucleotide-binding</keyword>
<feature type="coiled-coil region" evidence="14">
    <location>
        <begin position="572"/>
        <end position="602"/>
    </location>
</feature>
<dbReference type="SUPFAM" id="SSF47384">
    <property type="entry name" value="Homodimeric domain of signal transducing histidine kinase"/>
    <property type="match status" value="1"/>
</dbReference>
<dbReference type="InterPro" id="IPR004358">
    <property type="entry name" value="Sig_transdc_His_kin-like_C"/>
</dbReference>
<dbReference type="Gene3D" id="3.40.190.10">
    <property type="entry name" value="Periplasmic binding protein-like II"/>
    <property type="match status" value="2"/>
</dbReference>
<dbReference type="NCBIfam" id="TIGR00229">
    <property type="entry name" value="sensory_box"/>
    <property type="match status" value="2"/>
</dbReference>
<dbReference type="InterPro" id="IPR036890">
    <property type="entry name" value="HATPase_C_sf"/>
</dbReference>
<dbReference type="InterPro" id="IPR001610">
    <property type="entry name" value="PAC"/>
</dbReference>
<dbReference type="SUPFAM" id="SSF55874">
    <property type="entry name" value="ATPase domain of HSP90 chaperone/DNA topoisomerase II/histidine kinase"/>
    <property type="match status" value="1"/>
</dbReference>
<evidence type="ECO:0000256" key="6">
    <source>
        <dbReference type="ARBA" id="ARBA00022692"/>
    </source>
</evidence>
<evidence type="ECO:0000256" key="5">
    <source>
        <dbReference type="ARBA" id="ARBA00022553"/>
    </source>
</evidence>
<evidence type="ECO:0000259" key="19">
    <source>
        <dbReference type="PROSITE" id="PS50894"/>
    </source>
</evidence>
<dbReference type="PRINTS" id="PR00344">
    <property type="entry name" value="BCTRLSENSOR"/>
</dbReference>
<reference evidence="20 21" key="1">
    <citation type="journal article" date="2019" name="Int. J. Syst. Evol. Microbiol.">
        <title>The Global Catalogue of Microorganisms (GCM) 10K type strain sequencing project: providing services to taxonomists for standard genome sequencing and annotation.</title>
        <authorList>
            <consortium name="The Broad Institute Genomics Platform"/>
            <consortium name="The Broad Institute Genome Sequencing Center for Infectious Disease"/>
            <person name="Wu L."/>
            <person name="Ma J."/>
        </authorList>
    </citation>
    <scope>NUCLEOTIDE SEQUENCE [LARGE SCALE GENOMIC DNA]</scope>
    <source>
        <strain evidence="20 21">JCM 15134</strain>
    </source>
</reference>
<keyword evidence="10" id="KW-0902">Two-component regulatory system</keyword>
<dbReference type="InterPro" id="IPR036641">
    <property type="entry name" value="HPT_dom_sf"/>
</dbReference>
<evidence type="ECO:0000256" key="1">
    <source>
        <dbReference type="ARBA" id="ARBA00000085"/>
    </source>
</evidence>
<dbReference type="PANTHER" id="PTHR45339:SF1">
    <property type="entry name" value="HYBRID SIGNAL TRANSDUCTION HISTIDINE KINASE J"/>
    <property type="match status" value="1"/>
</dbReference>
<accession>A0ABN1I495</accession>
<evidence type="ECO:0000259" key="17">
    <source>
        <dbReference type="PROSITE" id="PS50110"/>
    </source>
</evidence>
<dbReference type="PROSITE" id="PS50113">
    <property type="entry name" value="PAC"/>
    <property type="match status" value="1"/>
</dbReference>
<dbReference type="PROSITE" id="PS50109">
    <property type="entry name" value="HIS_KIN"/>
    <property type="match status" value="1"/>
</dbReference>
<feature type="domain" description="Response regulatory" evidence="17">
    <location>
        <begin position="993"/>
        <end position="1109"/>
    </location>
</feature>
<dbReference type="SUPFAM" id="SSF47226">
    <property type="entry name" value="Histidine-containing phosphotransfer domain, HPT domain"/>
    <property type="match status" value="1"/>
</dbReference>
<evidence type="ECO:0000256" key="8">
    <source>
        <dbReference type="ARBA" id="ARBA00022840"/>
    </source>
</evidence>
<feature type="domain" description="HPt" evidence="19">
    <location>
        <begin position="1152"/>
        <end position="1252"/>
    </location>
</feature>
<dbReference type="SUPFAM" id="SSF55785">
    <property type="entry name" value="PYP-like sensor domain (PAS domain)"/>
    <property type="match status" value="2"/>
</dbReference>
<evidence type="ECO:0000256" key="11">
    <source>
        <dbReference type="ARBA" id="ARBA00023136"/>
    </source>
</evidence>
<feature type="modified residue" description="4-aspartylphosphate" evidence="13">
    <location>
        <position position="1042"/>
    </location>
</feature>
<feature type="domain" description="PAC" evidence="18">
    <location>
        <begin position="533"/>
        <end position="584"/>
    </location>
</feature>
<organism evidence="20 21">
    <name type="scientific">Marinobacterium maritimum</name>
    <dbReference type="NCBI Taxonomy" id="500162"/>
    <lineage>
        <taxon>Bacteria</taxon>
        <taxon>Pseudomonadati</taxon>
        <taxon>Pseudomonadota</taxon>
        <taxon>Gammaproteobacteria</taxon>
        <taxon>Oceanospirillales</taxon>
        <taxon>Oceanospirillaceae</taxon>
        <taxon>Marinobacterium</taxon>
    </lineage>
</organism>
<keyword evidence="11 15" id="KW-0472">Membrane</keyword>
<evidence type="ECO:0000259" key="18">
    <source>
        <dbReference type="PROSITE" id="PS50113"/>
    </source>
</evidence>
<dbReference type="Pfam" id="PF00497">
    <property type="entry name" value="SBP_bac_3"/>
    <property type="match status" value="1"/>
</dbReference>
<name>A0ABN1I495_9GAMM</name>
<dbReference type="InterPro" id="IPR000014">
    <property type="entry name" value="PAS"/>
</dbReference>
<protein>
    <recommendedName>
        <fullName evidence="3">histidine kinase</fullName>
        <ecNumber evidence="3">2.7.13.3</ecNumber>
    </recommendedName>
</protein>
<proteinExistence type="predicted"/>
<dbReference type="CDD" id="cd16922">
    <property type="entry name" value="HATPase_EvgS-ArcB-TorS-like"/>
    <property type="match status" value="1"/>
</dbReference>
<dbReference type="InterPro" id="IPR036097">
    <property type="entry name" value="HisK_dim/P_sf"/>
</dbReference>